<evidence type="ECO:0000256" key="8">
    <source>
        <dbReference type="ARBA" id="ARBA00022792"/>
    </source>
</evidence>
<evidence type="ECO:0000256" key="10">
    <source>
        <dbReference type="ARBA" id="ARBA00022982"/>
    </source>
</evidence>
<comment type="catalytic activity">
    <reaction evidence="16 17">
        <text>a ubiquinone + NADH + 5 H(+)(in) = a ubiquinol + NAD(+) + 4 H(+)(out)</text>
        <dbReference type="Rhea" id="RHEA:29091"/>
        <dbReference type="Rhea" id="RHEA-COMP:9565"/>
        <dbReference type="Rhea" id="RHEA-COMP:9566"/>
        <dbReference type="ChEBI" id="CHEBI:15378"/>
        <dbReference type="ChEBI" id="CHEBI:16389"/>
        <dbReference type="ChEBI" id="CHEBI:17976"/>
        <dbReference type="ChEBI" id="CHEBI:57540"/>
        <dbReference type="ChEBI" id="CHEBI:57945"/>
        <dbReference type="EC" id="7.1.1.2"/>
    </reaction>
</comment>
<keyword evidence="14 17" id="KW-0496">Mitochondrion</keyword>
<evidence type="ECO:0000256" key="14">
    <source>
        <dbReference type="ARBA" id="ARBA00023128"/>
    </source>
</evidence>
<feature type="transmembrane region" description="Helical" evidence="17">
    <location>
        <begin position="94"/>
        <end position="113"/>
    </location>
</feature>
<dbReference type="AlphaFoldDB" id="Q9G5Y1"/>
<evidence type="ECO:0000256" key="16">
    <source>
        <dbReference type="ARBA" id="ARBA00049551"/>
    </source>
</evidence>
<feature type="transmembrane region" description="Helical" evidence="17">
    <location>
        <begin position="273"/>
        <end position="292"/>
    </location>
</feature>
<dbReference type="GO" id="GO:0006120">
    <property type="term" value="P:mitochondrial electron transport, NADH to ubiquinone"/>
    <property type="evidence" value="ECO:0007669"/>
    <property type="project" value="InterPro"/>
</dbReference>
<geneLocation type="mitochondrion" evidence="19"/>
<keyword evidence="7 17" id="KW-0812">Transmembrane</keyword>
<dbReference type="GO" id="GO:0008137">
    <property type="term" value="F:NADH dehydrogenase (ubiquinone) activity"/>
    <property type="evidence" value="ECO:0007669"/>
    <property type="project" value="UniProtKB-EC"/>
</dbReference>
<evidence type="ECO:0000256" key="9">
    <source>
        <dbReference type="ARBA" id="ARBA00022967"/>
    </source>
</evidence>
<reference evidence="19" key="1">
    <citation type="journal article" date="2000" name="Syst. Biol.">
        <title>Evaluating trans-tethys migration: an example using acrodont lizard phylogenetics.</title>
        <authorList>
            <person name="Macey J.R."/>
            <person name="Schulte J.A.II."/>
            <person name="Larson A."/>
            <person name="Ananjeva N.B."/>
            <person name="Wang Y."/>
            <person name="Pethiyagoda R."/>
            <person name="Rastegar-Pouyani N."/>
            <person name="Papenfuss T.J."/>
        </authorList>
    </citation>
    <scope>NUCLEOTIDE SEQUENCE</scope>
</reference>
<evidence type="ECO:0000256" key="6">
    <source>
        <dbReference type="ARBA" id="ARBA00022660"/>
    </source>
</evidence>
<comment type="function">
    <text evidence="17">Core subunit of the mitochondrial membrane respiratory chain NADH dehydrogenase (Complex I) which catalyzes electron transfer from NADH through the respiratory chain, using ubiquinone as an electron acceptor. Essential for the catalytic activity and assembly of complex I.</text>
</comment>
<evidence type="ECO:0000256" key="5">
    <source>
        <dbReference type="ARBA" id="ARBA00022448"/>
    </source>
</evidence>
<organism evidence="19">
    <name type="scientific">Pseudotrapelus sinaitus</name>
    <name type="common">Sinai agama</name>
    <dbReference type="NCBI Taxonomy" id="118229"/>
    <lineage>
        <taxon>Eukaryota</taxon>
        <taxon>Metazoa</taxon>
        <taxon>Chordata</taxon>
        <taxon>Craniata</taxon>
        <taxon>Vertebrata</taxon>
        <taxon>Euteleostomi</taxon>
        <taxon>Lepidosauria</taxon>
        <taxon>Squamata</taxon>
        <taxon>Bifurcata</taxon>
        <taxon>Unidentata</taxon>
        <taxon>Episquamata</taxon>
        <taxon>Toxicofera</taxon>
        <taxon>Iguania</taxon>
        <taxon>Acrodonta</taxon>
        <taxon>Agamidae</taxon>
        <taxon>Agaminae</taxon>
        <taxon>Pseudotrapelus</taxon>
    </lineage>
</organism>
<dbReference type="EC" id="7.1.1.2" evidence="3 17"/>
<dbReference type="PRINTS" id="PR01436">
    <property type="entry name" value="NADHDHGNASE2"/>
</dbReference>
<keyword evidence="6 17" id="KW-0679">Respiratory chain</keyword>
<evidence type="ECO:0000256" key="2">
    <source>
        <dbReference type="ARBA" id="ARBA00007012"/>
    </source>
</evidence>
<evidence type="ECO:0000256" key="7">
    <source>
        <dbReference type="ARBA" id="ARBA00022692"/>
    </source>
</evidence>
<gene>
    <name evidence="19" type="primary">ND2</name>
</gene>
<feature type="transmembrane region" description="Helical" evidence="17">
    <location>
        <begin position="55"/>
        <end position="74"/>
    </location>
</feature>
<evidence type="ECO:0000256" key="15">
    <source>
        <dbReference type="ARBA" id="ARBA00023136"/>
    </source>
</evidence>
<evidence type="ECO:0000256" key="13">
    <source>
        <dbReference type="ARBA" id="ARBA00023075"/>
    </source>
</evidence>
<evidence type="ECO:0000256" key="3">
    <source>
        <dbReference type="ARBA" id="ARBA00012944"/>
    </source>
</evidence>
<comment type="similarity">
    <text evidence="2 17">Belongs to the complex I subunit 2 family.</text>
</comment>
<keyword evidence="9 17" id="KW-1278">Translocase</keyword>
<reference evidence="19" key="2">
    <citation type="journal article" date="2000" name="Syst. Biol.">
        <title>Evolution and phylogenetic information content of mitochondrial genomic structural features illustrated with acrodont lizards.</title>
        <authorList>
            <person name="Macey J.R."/>
            <person name="Schulte J.A.II."/>
            <person name="Larson A."/>
        </authorList>
    </citation>
    <scope>NUCLEOTIDE SEQUENCE</scope>
</reference>
<feature type="transmembrane region" description="Helical" evidence="17">
    <location>
        <begin position="25"/>
        <end position="43"/>
    </location>
</feature>
<feature type="transmembrane region" description="Helical" evidence="17">
    <location>
        <begin position="200"/>
        <end position="218"/>
    </location>
</feature>
<keyword evidence="10 17" id="KW-0249">Electron transport</keyword>
<dbReference type="Pfam" id="PF00361">
    <property type="entry name" value="Proton_antipo_M"/>
    <property type="match status" value="1"/>
</dbReference>
<keyword evidence="11 17" id="KW-1133">Transmembrane helix</keyword>
<dbReference type="GO" id="GO:0005743">
    <property type="term" value="C:mitochondrial inner membrane"/>
    <property type="evidence" value="ECO:0007669"/>
    <property type="project" value="UniProtKB-SubCell"/>
</dbReference>
<dbReference type="PANTHER" id="PTHR46552:SF1">
    <property type="entry name" value="NADH-UBIQUINONE OXIDOREDUCTASE CHAIN 2"/>
    <property type="match status" value="1"/>
</dbReference>
<name>Q9G5Y1_9SAUR</name>
<keyword evidence="13 17" id="KW-0830">Ubiquinone</keyword>
<evidence type="ECO:0000256" key="12">
    <source>
        <dbReference type="ARBA" id="ARBA00023027"/>
    </source>
</evidence>
<accession>Q9G5Y1</accession>
<protein>
    <recommendedName>
        <fullName evidence="4 17">NADH-ubiquinone oxidoreductase chain 2</fullName>
        <ecNumber evidence="3 17">7.1.1.2</ecNumber>
    </recommendedName>
</protein>
<evidence type="ECO:0000259" key="18">
    <source>
        <dbReference type="Pfam" id="PF00361"/>
    </source>
</evidence>
<evidence type="ECO:0000256" key="1">
    <source>
        <dbReference type="ARBA" id="ARBA00004448"/>
    </source>
</evidence>
<comment type="subcellular location">
    <subcellularLocation>
        <location evidence="1 17">Mitochondrion inner membrane</location>
        <topology evidence="1 17">Multi-pass membrane protein</topology>
    </subcellularLocation>
</comment>
<dbReference type="EMBL" id="AF128507">
    <property type="protein sequence ID" value="AAG00757.2"/>
    <property type="molecule type" value="Genomic_DNA"/>
</dbReference>
<evidence type="ECO:0000256" key="11">
    <source>
        <dbReference type="ARBA" id="ARBA00022989"/>
    </source>
</evidence>
<evidence type="ECO:0000256" key="17">
    <source>
        <dbReference type="RuleBase" id="RU003403"/>
    </source>
</evidence>
<evidence type="ECO:0000256" key="4">
    <source>
        <dbReference type="ARBA" id="ARBA00021008"/>
    </source>
</evidence>
<feature type="transmembrane region" description="Helical" evidence="17">
    <location>
        <begin position="150"/>
        <end position="169"/>
    </location>
</feature>
<dbReference type="PANTHER" id="PTHR46552">
    <property type="entry name" value="NADH-UBIQUINONE OXIDOREDUCTASE CHAIN 2"/>
    <property type="match status" value="1"/>
</dbReference>
<evidence type="ECO:0000313" key="19">
    <source>
        <dbReference type="EMBL" id="AAG00757.2"/>
    </source>
</evidence>
<dbReference type="InterPro" id="IPR050175">
    <property type="entry name" value="Complex_I_Subunit_2"/>
</dbReference>
<proteinExistence type="inferred from homology"/>
<feature type="transmembrane region" description="Helical" evidence="17">
    <location>
        <begin position="230"/>
        <end position="253"/>
    </location>
</feature>
<keyword evidence="8 17" id="KW-0999">Mitochondrion inner membrane</keyword>
<dbReference type="InterPro" id="IPR001750">
    <property type="entry name" value="ND/Mrp_TM"/>
</dbReference>
<feature type="domain" description="NADH:quinone oxidoreductase/Mrp antiporter transmembrane" evidence="18">
    <location>
        <begin position="22"/>
        <end position="285"/>
    </location>
</feature>
<keyword evidence="5" id="KW-0813">Transport</keyword>
<keyword evidence="15 17" id="KW-0472">Membrane</keyword>
<sequence length="342" mass="37425">MTSTPLTTLGIFTGAMTAVATNHWLVAWIGLETNMLAMLMLIAKPKTSRSLEATTKYFLIQAIASVLILISSTVNVWNSGTWNLTQLYNSHSAMTMTIALATKMGAAPTHFWLPEVMQGSSLTSALLMSTWQKIAPTVLMYTTVKNMPPSALMTIGLLSILVGGMGGINQTQLRKMMAYSSISNTGWTTLMMTATPNIALLNMLLYINITYPAFMIMIHHSTKTLLDLSTMWTLTPALPFAMAFLALSTSGLPPLTGFAPKLLALKNFVEQELLVMATIATLLSLVSLLFYLRVTHLSMMLTPPTSITTTTKWRFNHHQPTTTALFIPTALTMTLMGPMIPH</sequence>
<keyword evidence="12 17" id="KW-0520">NAD</keyword>
<dbReference type="InterPro" id="IPR003917">
    <property type="entry name" value="NADH_UbQ_OxRdtase_chain2"/>
</dbReference>